<evidence type="ECO:0000256" key="8">
    <source>
        <dbReference type="ARBA" id="ARBA00022723"/>
    </source>
</evidence>
<dbReference type="GO" id="GO:0042276">
    <property type="term" value="P:error-prone translesion synthesis"/>
    <property type="evidence" value="ECO:0007669"/>
    <property type="project" value="TreeGrafter"/>
</dbReference>
<keyword evidence="3 15" id="KW-0515">Mutator protein</keyword>
<evidence type="ECO:0000256" key="7">
    <source>
        <dbReference type="ARBA" id="ARBA00022705"/>
    </source>
</evidence>
<evidence type="ECO:0000313" key="17">
    <source>
        <dbReference type="EMBL" id="ATF10318.1"/>
    </source>
</evidence>
<comment type="subunit">
    <text evidence="15">Monomer.</text>
</comment>
<evidence type="ECO:0000256" key="10">
    <source>
        <dbReference type="ARBA" id="ARBA00022842"/>
    </source>
</evidence>
<dbReference type="AlphaFoldDB" id="A0A291BBC3"/>
<dbReference type="GO" id="GO:0003684">
    <property type="term" value="F:damaged DNA binding"/>
    <property type="evidence" value="ECO:0007669"/>
    <property type="project" value="InterPro"/>
</dbReference>
<dbReference type="Proteomes" id="UP000218160">
    <property type="component" value="Chromosome 2"/>
</dbReference>
<dbReference type="KEGG" id="elux:BTN50_1898"/>
<evidence type="ECO:0000256" key="1">
    <source>
        <dbReference type="ARBA" id="ARBA00004496"/>
    </source>
</evidence>
<dbReference type="PROSITE" id="PS50173">
    <property type="entry name" value="UMUC"/>
    <property type="match status" value="1"/>
</dbReference>
<dbReference type="InterPro" id="IPR053848">
    <property type="entry name" value="IMS_HHH_1"/>
</dbReference>
<dbReference type="InterPro" id="IPR043128">
    <property type="entry name" value="Rev_trsase/Diguanyl_cyclase"/>
</dbReference>
<keyword evidence="6 15" id="KW-0548">Nucleotidyltransferase</keyword>
<feature type="active site" evidence="15">
    <location>
        <position position="96"/>
    </location>
</feature>
<protein>
    <recommendedName>
        <fullName evidence="15">DNA polymerase IV</fullName>
        <shortName evidence="15">Pol IV</shortName>
        <ecNumber evidence="15">2.7.7.7</ecNumber>
    </recommendedName>
</protein>
<dbReference type="GO" id="GO:0006261">
    <property type="term" value="P:DNA-templated DNA replication"/>
    <property type="evidence" value="ECO:0007669"/>
    <property type="project" value="UniProtKB-UniRule"/>
</dbReference>
<keyword evidence="12 15" id="KW-0238">DNA-binding</keyword>
<evidence type="ECO:0000256" key="6">
    <source>
        <dbReference type="ARBA" id="ARBA00022695"/>
    </source>
</evidence>
<dbReference type="Gene3D" id="3.30.70.270">
    <property type="match status" value="1"/>
</dbReference>
<organism evidence="17 18">
    <name type="scientific">Candidatus Enterovibrio altilux</name>
    <dbReference type="NCBI Taxonomy" id="1927128"/>
    <lineage>
        <taxon>Bacteria</taxon>
        <taxon>Pseudomonadati</taxon>
        <taxon>Pseudomonadota</taxon>
        <taxon>Gammaproteobacteria</taxon>
        <taxon>Vibrionales</taxon>
        <taxon>Vibrionaceae</taxon>
        <taxon>Enterovibrio</taxon>
    </lineage>
</organism>
<dbReference type="SUPFAM" id="SSF56672">
    <property type="entry name" value="DNA/RNA polymerases"/>
    <property type="match status" value="1"/>
</dbReference>
<comment type="similarity">
    <text evidence="2 15">Belongs to the DNA polymerase type-Y family.</text>
</comment>
<dbReference type="Gene3D" id="1.10.150.20">
    <property type="entry name" value="5' to 3' exonuclease, C-terminal subdomain"/>
    <property type="match status" value="1"/>
</dbReference>
<dbReference type="NCBIfam" id="NF002677">
    <property type="entry name" value="PRK02406.1"/>
    <property type="match status" value="1"/>
</dbReference>
<dbReference type="GO" id="GO:0000287">
    <property type="term" value="F:magnesium ion binding"/>
    <property type="evidence" value="ECO:0007669"/>
    <property type="project" value="UniProtKB-UniRule"/>
</dbReference>
<dbReference type="InterPro" id="IPR022880">
    <property type="entry name" value="DNApol_IV"/>
</dbReference>
<evidence type="ECO:0000256" key="15">
    <source>
        <dbReference type="HAMAP-Rule" id="MF_01113"/>
    </source>
</evidence>
<sequence length="344" mass="38578">MDCFYAAVEMRDNHSLRGIPLAIGGSEKLRGVISTCSYEARKFGVRSAMATSHALKLCPTLKVIHSDIKKYKAVSIQIRAILGRYTDRIEQLSLDEAYLDVSDSSLFYGSATLIAGDIRHTVKRELGLTASTGIAPVKFIAKIASDLNKPDGTFVITPDGVENFVKTLALKRIPGVGKVTIAKLYAMNLYKGEDVQAYDKNALLVQFGKFGQSLWNSCHGIDTREVETNHIKKSIGVERTLPKDIQSEAECLYVMKLLYAEMKVRLKQACPDLLIARQGVKLKFSDFQQTTVEHRQWRYNTDVFPELMHEALSRQKNRRVRLIGITVGLLATNKNKTSQLSFDW</sequence>
<dbReference type="InterPro" id="IPR036775">
    <property type="entry name" value="DNA_pol_Y-fam_lit_finger_sf"/>
</dbReference>
<keyword evidence="9 15" id="KW-0227">DNA damage</keyword>
<evidence type="ECO:0000256" key="5">
    <source>
        <dbReference type="ARBA" id="ARBA00022679"/>
    </source>
</evidence>
<name>A0A291BBC3_9GAMM</name>
<evidence type="ECO:0000256" key="3">
    <source>
        <dbReference type="ARBA" id="ARBA00022457"/>
    </source>
</evidence>
<dbReference type="InterPro" id="IPR001126">
    <property type="entry name" value="UmuC"/>
</dbReference>
<dbReference type="Pfam" id="PF00817">
    <property type="entry name" value="IMS"/>
    <property type="match status" value="1"/>
</dbReference>
<feature type="domain" description="UmuC" evidence="16">
    <location>
        <begin position="1"/>
        <end position="177"/>
    </location>
</feature>
<evidence type="ECO:0000256" key="4">
    <source>
        <dbReference type="ARBA" id="ARBA00022490"/>
    </source>
</evidence>
<comment type="catalytic activity">
    <reaction evidence="14 15">
        <text>DNA(n) + a 2'-deoxyribonucleoside 5'-triphosphate = DNA(n+1) + diphosphate</text>
        <dbReference type="Rhea" id="RHEA:22508"/>
        <dbReference type="Rhea" id="RHEA-COMP:17339"/>
        <dbReference type="Rhea" id="RHEA-COMP:17340"/>
        <dbReference type="ChEBI" id="CHEBI:33019"/>
        <dbReference type="ChEBI" id="CHEBI:61560"/>
        <dbReference type="ChEBI" id="CHEBI:173112"/>
        <dbReference type="EC" id="2.7.7.7"/>
    </reaction>
</comment>
<feature type="binding site" evidence="15">
    <location>
        <position position="95"/>
    </location>
    <ligand>
        <name>Mg(2+)</name>
        <dbReference type="ChEBI" id="CHEBI:18420"/>
    </ligand>
</feature>
<dbReference type="EMBL" id="CP020663">
    <property type="protein sequence ID" value="ATF10318.1"/>
    <property type="molecule type" value="Genomic_DNA"/>
</dbReference>
<keyword evidence="13 15" id="KW-0234">DNA repair</keyword>
<dbReference type="EC" id="2.7.7.7" evidence="15"/>
<accession>A0A291BBC3</accession>
<dbReference type="GO" id="GO:0009432">
    <property type="term" value="P:SOS response"/>
    <property type="evidence" value="ECO:0007669"/>
    <property type="project" value="TreeGrafter"/>
</dbReference>
<dbReference type="Pfam" id="PF21999">
    <property type="entry name" value="IMS_HHH_1"/>
    <property type="match status" value="1"/>
</dbReference>
<dbReference type="PANTHER" id="PTHR11076">
    <property type="entry name" value="DNA REPAIR POLYMERASE UMUC / TRANSFERASE FAMILY MEMBER"/>
    <property type="match status" value="1"/>
</dbReference>
<keyword evidence="18" id="KW-1185">Reference proteome</keyword>
<evidence type="ECO:0000256" key="11">
    <source>
        <dbReference type="ARBA" id="ARBA00022932"/>
    </source>
</evidence>
<dbReference type="HAMAP" id="MF_01113">
    <property type="entry name" value="DNApol_IV"/>
    <property type="match status" value="1"/>
</dbReference>
<evidence type="ECO:0000256" key="12">
    <source>
        <dbReference type="ARBA" id="ARBA00023125"/>
    </source>
</evidence>
<keyword evidence="5 15" id="KW-0808">Transferase</keyword>
<evidence type="ECO:0000313" key="18">
    <source>
        <dbReference type="Proteomes" id="UP000218160"/>
    </source>
</evidence>
<reference evidence="18" key="1">
    <citation type="submission" date="2017-04" db="EMBL/GenBank/DDBJ databases">
        <title>Genome evolution of the luminous symbionts of deep sea anglerfish.</title>
        <authorList>
            <person name="Hendry T.A."/>
        </authorList>
    </citation>
    <scope>NUCLEOTIDE SEQUENCE [LARGE SCALE GENOMIC DNA]</scope>
</reference>
<keyword evidence="7 15" id="KW-0235">DNA replication</keyword>
<evidence type="ECO:0000256" key="14">
    <source>
        <dbReference type="ARBA" id="ARBA00049244"/>
    </source>
</evidence>
<dbReference type="PANTHER" id="PTHR11076:SF33">
    <property type="entry name" value="DNA POLYMERASE KAPPA"/>
    <property type="match status" value="1"/>
</dbReference>
<feature type="site" description="Substrate discrimination" evidence="15">
    <location>
        <position position="5"/>
    </location>
</feature>
<comment type="caution">
    <text evidence="15">Lacks conserved residue(s) required for the propagation of feature annotation.</text>
</comment>
<dbReference type="Gene3D" id="3.30.1490.100">
    <property type="entry name" value="DNA polymerase, Y-family, little finger domain"/>
    <property type="match status" value="1"/>
</dbReference>
<dbReference type="GO" id="GO:0005829">
    <property type="term" value="C:cytosol"/>
    <property type="evidence" value="ECO:0007669"/>
    <property type="project" value="TreeGrafter"/>
</dbReference>
<dbReference type="FunFam" id="3.40.1170.60:FF:000001">
    <property type="entry name" value="DNA polymerase IV"/>
    <property type="match status" value="1"/>
</dbReference>
<evidence type="ECO:0000256" key="13">
    <source>
        <dbReference type="ARBA" id="ARBA00023204"/>
    </source>
</evidence>
<proteinExistence type="inferred from homology"/>
<dbReference type="Gene3D" id="3.40.1170.60">
    <property type="match status" value="1"/>
</dbReference>
<comment type="subcellular location">
    <subcellularLocation>
        <location evidence="1 15">Cytoplasm</location>
    </subcellularLocation>
</comment>
<dbReference type="Pfam" id="PF11799">
    <property type="entry name" value="IMS_C"/>
    <property type="match status" value="1"/>
</dbReference>
<evidence type="ECO:0000256" key="2">
    <source>
        <dbReference type="ARBA" id="ARBA00010945"/>
    </source>
</evidence>
<comment type="function">
    <text evidence="15">Poorly processive, error-prone DNA polymerase involved in untargeted mutagenesis. Copies undamaged DNA at stalled replication forks, which arise in vivo from mismatched or misaligned primer ends. These misaligned primers can be extended by PolIV. Exhibits no 3'-5' exonuclease (proofreading) activity. May be involved in translesional synthesis, in conjunction with the beta clamp from PolIII.</text>
</comment>
<keyword evidence="10 15" id="KW-0460">Magnesium</keyword>
<dbReference type="InterPro" id="IPR043502">
    <property type="entry name" value="DNA/RNA_pol_sf"/>
</dbReference>
<keyword evidence="8 15" id="KW-0479">Metal-binding</keyword>
<keyword evidence="4 15" id="KW-0963">Cytoplasm</keyword>
<evidence type="ECO:0000256" key="9">
    <source>
        <dbReference type="ARBA" id="ARBA00022763"/>
    </source>
</evidence>
<gene>
    <name evidence="15" type="primary">dinB</name>
    <name evidence="17" type="ORF">BTN50_1898</name>
</gene>
<dbReference type="GO" id="GO:0003887">
    <property type="term" value="F:DNA-directed DNA polymerase activity"/>
    <property type="evidence" value="ECO:0007669"/>
    <property type="project" value="UniProtKB-UniRule"/>
</dbReference>
<dbReference type="InterPro" id="IPR017961">
    <property type="entry name" value="DNA_pol_Y-fam_little_finger"/>
</dbReference>
<dbReference type="GO" id="GO:0006281">
    <property type="term" value="P:DNA repair"/>
    <property type="evidence" value="ECO:0007669"/>
    <property type="project" value="UniProtKB-UniRule"/>
</dbReference>
<comment type="cofactor">
    <cofactor evidence="15">
        <name>Mg(2+)</name>
        <dbReference type="ChEBI" id="CHEBI:18420"/>
    </cofactor>
    <text evidence="15">Binds 2 magnesium ions per subunit.</text>
</comment>
<dbReference type="InterPro" id="IPR050116">
    <property type="entry name" value="DNA_polymerase-Y"/>
</dbReference>
<dbReference type="SUPFAM" id="SSF100879">
    <property type="entry name" value="Lesion bypass DNA polymerase (Y-family), little finger domain"/>
    <property type="match status" value="1"/>
</dbReference>
<dbReference type="CDD" id="cd03586">
    <property type="entry name" value="PolY_Pol_IV_kappa"/>
    <property type="match status" value="1"/>
</dbReference>
<keyword evidence="11 15" id="KW-0239">DNA-directed DNA polymerase</keyword>
<evidence type="ECO:0000259" key="16">
    <source>
        <dbReference type="PROSITE" id="PS50173"/>
    </source>
</evidence>